<organism evidence="12 13">
    <name type="scientific">Ricinus communis</name>
    <name type="common">Castor bean</name>
    <dbReference type="NCBI Taxonomy" id="3988"/>
    <lineage>
        <taxon>Eukaryota</taxon>
        <taxon>Viridiplantae</taxon>
        <taxon>Streptophyta</taxon>
        <taxon>Embryophyta</taxon>
        <taxon>Tracheophyta</taxon>
        <taxon>Spermatophyta</taxon>
        <taxon>Magnoliopsida</taxon>
        <taxon>eudicotyledons</taxon>
        <taxon>Gunneridae</taxon>
        <taxon>Pentapetalae</taxon>
        <taxon>rosids</taxon>
        <taxon>fabids</taxon>
        <taxon>Malpighiales</taxon>
        <taxon>Euphorbiaceae</taxon>
        <taxon>Acalyphoideae</taxon>
        <taxon>Acalypheae</taxon>
        <taxon>Ricinus</taxon>
    </lineage>
</organism>
<feature type="transmembrane region" description="Helical" evidence="10">
    <location>
        <begin position="27"/>
        <end position="46"/>
    </location>
</feature>
<evidence type="ECO:0000313" key="12">
    <source>
        <dbReference type="EMBL" id="EEF25190.1"/>
    </source>
</evidence>
<sequence>MFAVYSGVSALAAFILPVFARHTSRKVVHLVCLLIGGVSLFSIYTIRDLDSLFYPMIGVGIAWASILTMPYAILAGALPANRMGYYMGVFNFFIVIPQIVSGLLLGFVTRHWFAGHTVKTLMLGGLCMVVAGVLTLVVRDNAEG</sequence>
<dbReference type="PANTHER" id="PTHR19432:SF35">
    <property type="entry name" value="SOLUTE CARRIER FAMILY 45 MEMBER 3 ISOFORM X1"/>
    <property type="match status" value="1"/>
</dbReference>
<dbReference type="PROSITE" id="PS50850">
    <property type="entry name" value="MFS"/>
    <property type="match status" value="1"/>
</dbReference>
<evidence type="ECO:0000256" key="3">
    <source>
        <dbReference type="ARBA" id="ARBA00007134"/>
    </source>
</evidence>
<evidence type="ECO:0000256" key="2">
    <source>
        <dbReference type="ARBA" id="ARBA00004914"/>
    </source>
</evidence>
<evidence type="ECO:0000259" key="11">
    <source>
        <dbReference type="PROSITE" id="PS50850"/>
    </source>
</evidence>
<protein>
    <recommendedName>
        <fullName evidence="11">Major facilitator superfamily (MFS) profile domain-containing protein</fullName>
    </recommendedName>
</protein>
<name>B9TG25_RICCO</name>
<keyword evidence="5" id="KW-0762">Sugar transport</keyword>
<evidence type="ECO:0000313" key="13">
    <source>
        <dbReference type="Proteomes" id="UP000008311"/>
    </source>
</evidence>
<keyword evidence="4" id="KW-0813">Transport</keyword>
<dbReference type="Proteomes" id="UP000008311">
    <property type="component" value="Unassembled WGS sequence"/>
</dbReference>
<feature type="transmembrane region" description="Helical" evidence="10">
    <location>
        <begin position="85"/>
        <end position="108"/>
    </location>
</feature>
<accession>B9TG25</accession>
<evidence type="ECO:0000256" key="4">
    <source>
        <dbReference type="ARBA" id="ARBA00022448"/>
    </source>
</evidence>
<keyword evidence="13" id="KW-1185">Reference proteome</keyword>
<reference evidence="13" key="1">
    <citation type="journal article" date="2010" name="Nat. Biotechnol.">
        <title>Draft genome sequence of the oilseed species Ricinus communis.</title>
        <authorList>
            <person name="Chan A.P."/>
            <person name="Crabtree J."/>
            <person name="Zhao Q."/>
            <person name="Lorenzi H."/>
            <person name="Orvis J."/>
            <person name="Puiu D."/>
            <person name="Melake-Berhan A."/>
            <person name="Jones K.M."/>
            <person name="Redman J."/>
            <person name="Chen G."/>
            <person name="Cahoon E.B."/>
            <person name="Gedil M."/>
            <person name="Stanke M."/>
            <person name="Haas B.J."/>
            <person name="Wortman J.R."/>
            <person name="Fraser-Liggett C.M."/>
            <person name="Ravel J."/>
            <person name="Rabinowicz P.D."/>
        </authorList>
    </citation>
    <scope>NUCLEOTIDE SEQUENCE [LARGE SCALE GENOMIC DNA]</scope>
    <source>
        <strain evidence="13">cv. Hale</strain>
    </source>
</reference>
<evidence type="ECO:0000256" key="6">
    <source>
        <dbReference type="ARBA" id="ARBA00022692"/>
    </source>
</evidence>
<keyword evidence="6 10" id="KW-0812">Transmembrane</keyword>
<comment type="pathway">
    <text evidence="2">Glycan biosynthesis; sucrose metabolism.</text>
</comment>
<dbReference type="SUPFAM" id="SSF103473">
    <property type="entry name" value="MFS general substrate transporter"/>
    <property type="match status" value="1"/>
</dbReference>
<proteinExistence type="inferred from homology"/>
<evidence type="ECO:0000256" key="10">
    <source>
        <dbReference type="SAM" id="Phobius"/>
    </source>
</evidence>
<evidence type="ECO:0000256" key="9">
    <source>
        <dbReference type="ARBA" id="ARBA00023136"/>
    </source>
</evidence>
<feature type="transmembrane region" description="Helical" evidence="10">
    <location>
        <begin position="52"/>
        <end position="73"/>
    </location>
</feature>
<dbReference type="AlphaFoldDB" id="B9TG25"/>
<evidence type="ECO:0000256" key="5">
    <source>
        <dbReference type="ARBA" id="ARBA00022597"/>
    </source>
</evidence>
<keyword evidence="9 10" id="KW-0472">Membrane</keyword>
<dbReference type="Gene3D" id="1.20.1250.20">
    <property type="entry name" value="MFS general substrate transporter like domains"/>
    <property type="match status" value="1"/>
</dbReference>
<comment type="similarity">
    <text evidence="3">Belongs to the glycoside-pentoside-hexuronide (GPH) cation symporter transporter (TC 2.A.2.4) family.</text>
</comment>
<keyword evidence="8 10" id="KW-1133">Transmembrane helix</keyword>
<keyword evidence="7" id="KW-0769">Symport</keyword>
<comment type="subcellular location">
    <subcellularLocation>
        <location evidence="1">Membrane</location>
        <topology evidence="1">Multi-pass membrane protein</topology>
    </subcellularLocation>
</comment>
<dbReference type="GO" id="GO:0015293">
    <property type="term" value="F:symporter activity"/>
    <property type="evidence" value="ECO:0007669"/>
    <property type="project" value="UniProtKB-KW"/>
</dbReference>
<evidence type="ECO:0000256" key="7">
    <source>
        <dbReference type="ARBA" id="ARBA00022847"/>
    </source>
</evidence>
<dbReference type="EMBL" id="EQ980315">
    <property type="protein sequence ID" value="EEF25190.1"/>
    <property type="molecule type" value="Genomic_DNA"/>
</dbReference>
<dbReference type="InParanoid" id="B9TG25"/>
<dbReference type="InterPro" id="IPR020846">
    <property type="entry name" value="MFS_dom"/>
</dbReference>
<evidence type="ECO:0000256" key="8">
    <source>
        <dbReference type="ARBA" id="ARBA00022989"/>
    </source>
</evidence>
<gene>
    <name evidence="12" type="ORF">RCOM_1859770</name>
</gene>
<feature type="domain" description="Major facilitator superfamily (MFS) profile" evidence="11">
    <location>
        <begin position="1"/>
        <end position="144"/>
    </location>
</feature>
<dbReference type="InterPro" id="IPR036259">
    <property type="entry name" value="MFS_trans_sf"/>
</dbReference>
<evidence type="ECO:0000256" key="1">
    <source>
        <dbReference type="ARBA" id="ARBA00004141"/>
    </source>
</evidence>
<feature type="transmembrane region" description="Helical" evidence="10">
    <location>
        <begin position="120"/>
        <end position="138"/>
    </location>
</feature>
<dbReference type="GO" id="GO:0016020">
    <property type="term" value="C:membrane"/>
    <property type="evidence" value="ECO:0007669"/>
    <property type="project" value="UniProtKB-SubCell"/>
</dbReference>
<dbReference type="PANTHER" id="PTHR19432">
    <property type="entry name" value="SUGAR TRANSPORTER"/>
    <property type="match status" value="1"/>
</dbReference>